<organism evidence="3 4">
    <name type="scientific">Pomacea canaliculata</name>
    <name type="common">Golden apple snail</name>
    <dbReference type="NCBI Taxonomy" id="400727"/>
    <lineage>
        <taxon>Eukaryota</taxon>
        <taxon>Metazoa</taxon>
        <taxon>Spiralia</taxon>
        <taxon>Lophotrochozoa</taxon>
        <taxon>Mollusca</taxon>
        <taxon>Gastropoda</taxon>
        <taxon>Caenogastropoda</taxon>
        <taxon>Architaenioglossa</taxon>
        <taxon>Ampullarioidea</taxon>
        <taxon>Ampullariidae</taxon>
        <taxon>Pomacea</taxon>
    </lineage>
</organism>
<feature type="transmembrane region" description="Helical" evidence="2">
    <location>
        <begin position="110"/>
        <end position="131"/>
    </location>
</feature>
<feature type="compositionally biased region" description="Basic and acidic residues" evidence="1">
    <location>
        <begin position="255"/>
        <end position="264"/>
    </location>
</feature>
<proteinExistence type="predicted"/>
<comment type="caution">
    <text evidence="3">The sequence shown here is derived from an EMBL/GenBank/DDBJ whole genome shotgun (WGS) entry which is preliminary data.</text>
</comment>
<dbReference type="AlphaFoldDB" id="A0A2T7PNX0"/>
<feature type="transmembrane region" description="Helical" evidence="2">
    <location>
        <begin position="67"/>
        <end position="90"/>
    </location>
</feature>
<keyword evidence="2" id="KW-0812">Transmembrane</keyword>
<feature type="transmembrane region" description="Helical" evidence="2">
    <location>
        <begin position="161"/>
        <end position="179"/>
    </location>
</feature>
<keyword evidence="2" id="KW-1133">Transmembrane helix</keyword>
<keyword evidence="4" id="KW-1185">Reference proteome</keyword>
<reference evidence="3 4" key="1">
    <citation type="submission" date="2018-04" db="EMBL/GenBank/DDBJ databases">
        <title>The genome of golden apple snail Pomacea canaliculata provides insight into stress tolerance and invasive adaptation.</title>
        <authorList>
            <person name="Liu C."/>
            <person name="Liu B."/>
            <person name="Ren Y."/>
            <person name="Zhang Y."/>
            <person name="Wang H."/>
            <person name="Li S."/>
            <person name="Jiang F."/>
            <person name="Yin L."/>
            <person name="Zhang G."/>
            <person name="Qian W."/>
            <person name="Fan W."/>
        </authorList>
    </citation>
    <scope>NUCLEOTIDE SEQUENCE [LARGE SCALE GENOMIC DNA]</scope>
    <source>
        <strain evidence="3">SZHN2017</strain>
        <tissue evidence="3">Muscle</tissue>
    </source>
</reference>
<evidence type="ECO:0000256" key="1">
    <source>
        <dbReference type="SAM" id="MobiDB-lite"/>
    </source>
</evidence>
<sequence>MKSGDGQARGALSTPSNNVIPEEPISEAVRLTLLVGLPFFAINAIIKSILIYSVFSCQDMKKFRICLLLRFLAILDCLLMILLFGLPWLGLLLPFSSDLDYDSRGKLCVVASYLKMTLVDLVTYTLLLAGLERLYCLANKPYRSYFAIAFVSQSQCRIHNIFTRLLLVVFVPVIMAVNLPHLCGNWPTTKDSKSGECLNPWRILGDDDEDAATIRNHTILGYSVAVFVLLLGWTLKCTKPKAAPRAVPKTRKLVKKEATHKETSFSHPPIPPHEGETADTQPIIQTPAGGTPASLTSTPKFFKIYLTVQMCKIRGRDIGFHLVTCDKTAVPTRKREVEFDNMVLGYALVYLIFQAPQILLQSIGSIIAAHCDPSTLMTLSVATDIIAGNRPAFVFFLYTLMSLGHFGNIVAKIITTIFSCACLRRRSRYEESITLSVVN</sequence>
<feature type="region of interest" description="Disordered" evidence="1">
    <location>
        <begin position="248"/>
        <end position="282"/>
    </location>
</feature>
<feature type="transmembrane region" description="Helical" evidence="2">
    <location>
        <begin position="395"/>
        <end position="423"/>
    </location>
</feature>
<feature type="transmembrane region" description="Helical" evidence="2">
    <location>
        <begin position="31"/>
        <end position="55"/>
    </location>
</feature>
<accession>A0A2T7PNX0</accession>
<feature type="transmembrane region" description="Helical" evidence="2">
    <location>
        <begin position="343"/>
        <end position="369"/>
    </location>
</feature>
<name>A0A2T7PNX0_POMCA</name>
<evidence type="ECO:0000313" key="3">
    <source>
        <dbReference type="EMBL" id="PVD35112.1"/>
    </source>
</evidence>
<keyword evidence="2" id="KW-0472">Membrane</keyword>
<dbReference type="Proteomes" id="UP000245119">
    <property type="component" value="Linkage Group LG3"/>
</dbReference>
<gene>
    <name evidence="3" type="ORF">C0Q70_06393</name>
</gene>
<dbReference type="Gene3D" id="1.20.1070.10">
    <property type="entry name" value="Rhodopsin 7-helix transmembrane proteins"/>
    <property type="match status" value="1"/>
</dbReference>
<dbReference type="EMBL" id="PZQS01000003">
    <property type="protein sequence ID" value="PVD35112.1"/>
    <property type="molecule type" value="Genomic_DNA"/>
</dbReference>
<evidence type="ECO:0000256" key="2">
    <source>
        <dbReference type="SAM" id="Phobius"/>
    </source>
</evidence>
<evidence type="ECO:0000313" key="4">
    <source>
        <dbReference type="Proteomes" id="UP000245119"/>
    </source>
</evidence>
<feature type="transmembrane region" description="Helical" evidence="2">
    <location>
        <begin position="219"/>
        <end position="235"/>
    </location>
</feature>
<protein>
    <submittedName>
        <fullName evidence="3">Uncharacterized protein</fullName>
    </submittedName>
</protein>